<dbReference type="AlphaFoldDB" id="A0A0J9XN95"/>
<organism evidence="1">
    <name type="scientific">Brugia malayi</name>
    <name type="common">Filarial nematode worm</name>
    <dbReference type="NCBI Taxonomy" id="6279"/>
    <lineage>
        <taxon>Eukaryota</taxon>
        <taxon>Metazoa</taxon>
        <taxon>Ecdysozoa</taxon>
        <taxon>Nematoda</taxon>
        <taxon>Chromadorea</taxon>
        <taxon>Rhabditida</taxon>
        <taxon>Spirurina</taxon>
        <taxon>Spiruromorpha</taxon>
        <taxon>Filarioidea</taxon>
        <taxon>Onchocercidae</taxon>
        <taxon>Brugia</taxon>
    </lineage>
</organism>
<name>A0A0J9XN95_BRUMA</name>
<evidence type="ECO:0000313" key="2">
    <source>
        <dbReference type="WormBase" id="Bm1138"/>
    </source>
</evidence>
<evidence type="ECO:0000313" key="1">
    <source>
        <dbReference type="EMBL" id="CDP91607.1"/>
    </source>
</evidence>
<accession>A0A0J9XN95</accession>
<gene>
    <name evidence="1 2" type="ORF">Bm1138</name>
    <name evidence="1" type="ORF">BM_Bm1138</name>
</gene>
<dbReference type="WormBase" id="Bm1138">
    <property type="protein sequence ID" value="BM43455"/>
    <property type="gene ID" value="WBGene00221399"/>
</dbReference>
<proteinExistence type="predicted"/>
<protein>
    <submittedName>
        <fullName evidence="1">Bm1138</fullName>
    </submittedName>
</protein>
<sequence>MHPKLPALLEKAFLSFNLYRVCVIQQQGESDSNPDPSIPVLPRKVAAHVNGIVQFTRAVLVWYFTHRYFKKINIKEHLIK</sequence>
<dbReference type="EMBL" id="LN856451">
    <property type="protein sequence ID" value="CDP91607.1"/>
    <property type="molecule type" value="Genomic_DNA"/>
</dbReference>
<reference evidence="1" key="1">
    <citation type="journal article" date="2007" name="Science">
        <title>Draft genome of the filarial nematode parasite Brugia malayi.</title>
        <authorList>
            <person name="Ghedin E."/>
            <person name="Wang S."/>
            <person name="Spiro D."/>
            <person name="Caler E."/>
            <person name="Zhao Q."/>
            <person name="Crabtree J."/>
            <person name="Allen J.E."/>
            <person name="Delcher A.L."/>
            <person name="Guiliano D.B."/>
            <person name="Miranda-Saavedra D."/>
            <person name="Angiuoli S.V."/>
            <person name="Creasy T."/>
            <person name="Amedeo P."/>
            <person name="Haas B."/>
            <person name="El-Sayed N.M."/>
            <person name="Wortman J.R."/>
            <person name="Feldblyum T."/>
            <person name="Tallon L."/>
            <person name="Schatz M."/>
            <person name="Shumway M."/>
            <person name="Koo H."/>
            <person name="Salzberg S.L."/>
            <person name="Schobel S."/>
            <person name="Pertea M."/>
            <person name="Pop M."/>
            <person name="White O."/>
            <person name="Barton G.J."/>
            <person name="Carlow C.K."/>
            <person name="Crawford M.J."/>
            <person name="Daub J."/>
            <person name="Dimmic M.W."/>
            <person name="Estes C.F."/>
            <person name="Foster J.M."/>
            <person name="Ganatra M."/>
            <person name="Gregory W.F."/>
            <person name="Johnson N.M."/>
            <person name="Jin J."/>
            <person name="Komuniecki R."/>
            <person name="Korf I."/>
            <person name="Kumar S."/>
            <person name="Laney S."/>
            <person name="Li B.W."/>
            <person name="Li W."/>
            <person name="Lindblom T.H."/>
            <person name="Lustigman S."/>
            <person name="Ma D."/>
            <person name="Maina C.V."/>
            <person name="Martin D.M."/>
            <person name="McCarter J.P."/>
            <person name="McReynolds L."/>
            <person name="Mitreva M."/>
            <person name="Nutman T.B."/>
            <person name="Parkinson J."/>
            <person name="Peregrin-Alvarez J.M."/>
            <person name="Poole C."/>
            <person name="Ren Q."/>
            <person name="Saunders L."/>
            <person name="Sluder A.E."/>
            <person name="Smith K."/>
            <person name="Stanke M."/>
            <person name="Unnasch T.R."/>
            <person name="Ware J."/>
            <person name="Wei A.D."/>
            <person name="Weil G."/>
            <person name="Williams D.J."/>
            <person name="Zhang Y."/>
            <person name="Williams S.A."/>
            <person name="Fraser-Liggett C."/>
            <person name="Slatko B."/>
            <person name="Blaxter M.L."/>
            <person name="Scott A.L."/>
        </authorList>
    </citation>
    <scope>NUCLEOTIDE SEQUENCE</scope>
    <source>
        <strain evidence="1">FR3</strain>
    </source>
</reference>
<reference evidence="1" key="2">
    <citation type="submission" date="2012-12" db="EMBL/GenBank/DDBJ databases">
        <authorList>
            <person name="Gao Y.W."/>
            <person name="Fan S.T."/>
            <person name="Sun H.T."/>
            <person name="Wang Z."/>
            <person name="Gao X.L."/>
            <person name="Li Y.G."/>
            <person name="Wang T.C."/>
            <person name="Zhang K."/>
            <person name="Xu W.W."/>
            <person name="Yu Z.J."/>
            <person name="Xia X.Z."/>
        </authorList>
    </citation>
    <scope>NUCLEOTIDE SEQUENCE</scope>
    <source>
        <strain evidence="1">FR3</strain>
    </source>
</reference>